<feature type="domain" description="DHHA1" evidence="2">
    <location>
        <begin position="245"/>
        <end position="322"/>
    </location>
</feature>
<dbReference type="GO" id="GO:0003676">
    <property type="term" value="F:nucleic acid binding"/>
    <property type="evidence" value="ECO:0007669"/>
    <property type="project" value="InterPro"/>
</dbReference>
<keyword evidence="4" id="KW-1185">Reference proteome</keyword>
<reference evidence="3 4" key="1">
    <citation type="submission" date="2018-06" db="EMBL/GenBank/DDBJ databases">
        <title>Genomic Encyclopedia of Archaeal and Bacterial Type Strains, Phase II (KMG-II): from individual species to whole genera.</title>
        <authorList>
            <person name="Goeker M."/>
        </authorList>
    </citation>
    <scope>NUCLEOTIDE SEQUENCE [LARGE SCALE GENOMIC DNA]</scope>
    <source>
        <strain evidence="3 4">DSM 23241</strain>
    </source>
</reference>
<name>A0A2W7RZ92_9BACT</name>
<dbReference type="Gene3D" id="3.90.1640.10">
    <property type="entry name" value="inorganic pyrophosphatase (n-terminal core)"/>
    <property type="match status" value="1"/>
</dbReference>
<dbReference type="AlphaFoldDB" id="A0A2W7RZ92"/>
<evidence type="ECO:0000313" key="4">
    <source>
        <dbReference type="Proteomes" id="UP000249720"/>
    </source>
</evidence>
<feature type="domain" description="DDH" evidence="1">
    <location>
        <begin position="16"/>
        <end position="168"/>
    </location>
</feature>
<dbReference type="RefSeq" id="WP_111293077.1">
    <property type="nucleotide sequence ID" value="NZ_QKZV01000001.1"/>
</dbReference>
<accession>A0A2W7RZ92</accession>
<protein>
    <submittedName>
        <fullName evidence="3">Phosphoesterase RecJ-like protein</fullName>
    </submittedName>
</protein>
<dbReference type="EMBL" id="QKZV01000001">
    <property type="protein sequence ID" value="PZX65594.1"/>
    <property type="molecule type" value="Genomic_DNA"/>
</dbReference>
<dbReference type="OrthoDB" id="9803668at2"/>
<dbReference type="Pfam" id="PF01368">
    <property type="entry name" value="DHH"/>
    <property type="match status" value="1"/>
</dbReference>
<evidence type="ECO:0000259" key="1">
    <source>
        <dbReference type="Pfam" id="PF01368"/>
    </source>
</evidence>
<comment type="caution">
    <text evidence="3">The sequence shown here is derived from an EMBL/GenBank/DDBJ whole genome shotgun (WGS) entry which is preliminary data.</text>
</comment>
<proteinExistence type="predicted"/>
<evidence type="ECO:0000259" key="2">
    <source>
        <dbReference type="Pfam" id="PF02272"/>
    </source>
</evidence>
<dbReference type="InterPro" id="IPR003156">
    <property type="entry name" value="DHHA1_dom"/>
</dbReference>
<dbReference type="SUPFAM" id="SSF64182">
    <property type="entry name" value="DHH phosphoesterases"/>
    <property type="match status" value="1"/>
</dbReference>
<gene>
    <name evidence="3" type="ORF">LX80_00082</name>
</gene>
<organism evidence="3 4">
    <name type="scientific">Hydrotalea sandarakina</name>
    <dbReference type="NCBI Taxonomy" id="1004304"/>
    <lineage>
        <taxon>Bacteria</taxon>
        <taxon>Pseudomonadati</taxon>
        <taxon>Bacteroidota</taxon>
        <taxon>Chitinophagia</taxon>
        <taxon>Chitinophagales</taxon>
        <taxon>Chitinophagaceae</taxon>
        <taxon>Hydrotalea</taxon>
    </lineage>
</organism>
<dbReference type="PANTHER" id="PTHR47618">
    <property type="entry name" value="BIFUNCTIONAL OLIGORIBONUCLEASE AND PAP PHOSPHATASE NRNA"/>
    <property type="match status" value="1"/>
</dbReference>
<sequence>MEIINALYPLLRSPKKIVITTHQKPDGDAMGSSLGLYHFLVKMNHDVTVVSPTNWADFLSWLPGVEAVIDFEAKQNTAIEKLNQADIIFCLDFNIFYRTKNVEKYLAASNAVKVLIDHHEQPQVSAFQYGISDINKSSTCEMVYDFIIQSENPELLDLNIATCLYTGTMTDTGSFRFPATSASVHRMVAHFKDMGLQHTPIHEQVYDSFLENRLRFIGHALLNRMDVLYEYNTAVMAISRDDIIKYDIKTGDTEGLVNYLLTIKGIKFGAIVIDRNEERKWSFRSKGDFDVNEFARNHFEGGGHKNAAGGRSSQHLEKTLAHFYEVLPKYKNELE</sequence>
<dbReference type="InterPro" id="IPR038763">
    <property type="entry name" value="DHH_sf"/>
</dbReference>
<dbReference type="InterPro" id="IPR001667">
    <property type="entry name" value="DDH_dom"/>
</dbReference>
<dbReference type="PANTHER" id="PTHR47618:SF1">
    <property type="entry name" value="BIFUNCTIONAL OLIGORIBONUCLEASE AND PAP PHOSPHATASE NRNA"/>
    <property type="match status" value="1"/>
</dbReference>
<dbReference type="Proteomes" id="UP000249720">
    <property type="component" value="Unassembled WGS sequence"/>
</dbReference>
<dbReference type="Gene3D" id="3.10.310.30">
    <property type="match status" value="1"/>
</dbReference>
<dbReference type="Pfam" id="PF02272">
    <property type="entry name" value="DHHA1"/>
    <property type="match status" value="1"/>
</dbReference>
<dbReference type="InterPro" id="IPR051319">
    <property type="entry name" value="Oligoribo/pAp-PDE_c-di-AMP_PDE"/>
</dbReference>
<evidence type="ECO:0000313" key="3">
    <source>
        <dbReference type="EMBL" id="PZX65594.1"/>
    </source>
</evidence>